<evidence type="ECO:0000256" key="5">
    <source>
        <dbReference type="SAM" id="MobiDB-lite"/>
    </source>
</evidence>
<dbReference type="InterPro" id="IPR005119">
    <property type="entry name" value="LysR_subst-bd"/>
</dbReference>
<feature type="compositionally biased region" description="Low complexity" evidence="5">
    <location>
        <begin position="296"/>
        <end position="321"/>
    </location>
</feature>
<dbReference type="FunFam" id="1.10.10.10:FF:000001">
    <property type="entry name" value="LysR family transcriptional regulator"/>
    <property type="match status" value="1"/>
</dbReference>
<dbReference type="AlphaFoldDB" id="A0A7C9TLK6"/>
<evidence type="ECO:0000313" key="7">
    <source>
        <dbReference type="EMBL" id="NDY93600.1"/>
    </source>
</evidence>
<organism evidence="7 8">
    <name type="scientific">Ideonella livida</name>
    <dbReference type="NCBI Taxonomy" id="2707176"/>
    <lineage>
        <taxon>Bacteria</taxon>
        <taxon>Pseudomonadati</taxon>
        <taxon>Pseudomonadota</taxon>
        <taxon>Betaproteobacteria</taxon>
        <taxon>Burkholderiales</taxon>
        <taxon>Sphaerotilaceae</taxon>
        <taxon>Ideonella</taxon>
    </lineage>
</organism>
<dbReference type="PANTHER" id="PTHR30419:SF8">
    <property type="entry name" value="NITROGEN ASSIMILATION TRANSCRIPTIONAL ACTIVATOR-RELATED"/>
    <property type="match status" value="1"/>
</dbReference>
<dbReference type="GO" id="GO:0005829">
    <property type="term" value="C:cytosol"/>
    <property type="evidence" value="ECO:0007669"/>
    <property type="project" value="TreeGrafter"/>
</dbReference>
<dbReference type="EMBL" id="JAAGOH010000040">
    <property type="protein sequence ID" value="NDY93600.1"/>
    <property type="molecule type" value="Genomic_DNA"/>
</dbReference>
<dbReference type="InterPro" id="IPR000847">
    <property type="entry name" value="LysR_HTH_N"/>
</dbReference>
<dbReference type="SUPFAM" id="SSF53850">
    <property type="entry name" value="Periplasmic binding protein-like II"/>
    <property type="match status" value="1"/>
</dbReference>
<dbReference type="PANTHER" id="PTHR30419">
    <property type="entry name" value="HTH-TYPE TRANSCRIPTIONAL REGULATOR YBHD"/>
    <property type="match status" value="1"/>
</dbReference>
<dbReference type="SUPFAM" id="SSF46785">
    <property type="entry name" value="Winged helix' DNA-binding domain"/>
    <property type="match status" value="1"/>
</dbReference>
<dbReference type="InterPro" id="IPR036388">
    <property type="entry name" value="WH-like_DNA-bd_sf"/>
</dbReference>
<dbReference type="Gene3D" id="1.10.10.10">
    <property type="entry name" value="Winged helix-like DNA-binding domain superfamily/Winged helix DNA-binding domain"/>
    <property type="match status" value="1"/>
</dbReference>
<comment type="similarity">
    <text evidence="1">Belongs to the LysR transcriptional regulatory family.</text>
</comment>
<dbReference type="PROSITE" id="PS50931">
    <property type="entry name" value="HTH_LYSR"/>
    <property type="match status" value="1"/>
</dbReference>
<keyword evidence="8" id="KW-1185">Reference proteome</keyword>
<feature type="domain" description="HTH lysR-type" evidence="6">
    <location>
        <begin position="1"/>
        <end position="58"/>
    </location>
</feature>
<evidence type="ECO:0000256" key="3">
    <source>
        <dbReference type="ARBA" id="ARBA00023125"/>
    </source>
</evidence>
<proteinExistence type="inferred from homology"/>
<dbReference type="GO" id="GO:0003700">
    <property type="term" value="F:DNA-binding transcription factor activity"/>
    <property type="evidence" value="ECO:0007669"/>
    <property type="project" value="InterPro"/>
</dbReference>
<evidence type="ECO:0000313" key="8">
    <source>
        <dbReference type="Proteomes" id="UP000484255"/>
    </source>
</evidence>
<dbReference type="Pfam" id="PF00126">
    <property type="entry name" value="HTH_1"/>
    <property type="match status" value="1"/>
</dbReference>
<reference evidence="7 8" key="1">
    <citation type="submission" date="2020-02" db="EMBL/GenBank/DDBJ databases">
        <title>Ideonella bacterium strain TBM-1.</title>
        <authorList>
            <person name="Chen W.-M."/>
        </authorList>
    </citation>
    <scope>NUCLEOTIDE SEQUENCE [LARGE SCALE GENOMIC DNA]</scope>
    <source>
        <strain evidence="7 8">TBM-1</strain>
    </source>
</reference>
<keyword evidence="4" id="KW-0804">Transcription</keyword>
<dbReference type="Gene3D" id="3.40.190.290">
    <property type="match status" value="1"/>
</dbReference>
<dbReference type="InterPro" id="IPR050950">
    <property type="entry name" value="HTH-type_LysR_regulators"/>
</dbReference>
<dbReference type="GO" id="GO:0003677">
    <property type="term" value="F:DNA binding"/>
    <property type="evidence" value="ECO:0007669"/>
    <property type="project" value="UniProtKB-KW"/>
</dbReference>
<evidence type="ECO:0000256" key="4">
    <source>
        <dbReference type="ARBA" id="ARBA00023163"/>
    </source>
</evidence>
<comment type="caution">
    <text evidence="7">The sequence shown here is derived from an EMBL/GenBank/DDBJ whole genome shotgun (WGS) entry which is preliminary data.</text>
</comment>
<evidence type="ECO:0000256" key="2">
    <source>
        <dbReference type="ARBA" id="ARBA00023015"/>
    </source>
</evidence>
<protein>
    <submittedName>
        <fullName evidence="7">LysR family transcriptional regulator</fullName>
    </submittedName>
</protein>
<dbReference type="InterPro" id="IPR036390">
    <property type="entry name" value="WH_DNA-bd_sf"/>
</dbReference>
<dbReference type="PRINTS" id="PR00039">
    <property type="entry name" value="HTHLYSR"/>
</dbReference>
<dbReference type="Pfam" id="PF03466">
    <property type="entry name" value="LysR_substrate"/>
    <property type="match status" value="1"/>
</dbReference>
<feature type="region of interest" description="Disordered" evidence="5">
    <location>
        <begin position="292"/>
        <end position="321"/>
    </location>
</feature>
<accession>A0A7C9TLK6</accession>
<dbReference type="Proteomes" id="UP000484255">
    <property type="component" value="Unassembled WGS sequence"/>
</dbReference>
<keyword evidence="3" id="KW-0238">DNA-binding</keyword>
<evidence type="ECO:0000256" key="1">
    <source>
        <dbReference type="ARBA" id="ARBA00009437"/>
    </source>
</evidence>
<sequence>MDLRDLRYFETIAELQHLGRACERLHRSQPALTSAIRRLEAACGAALFEKAGRGIRLTEAGRVLLRWARRMRFDVEDARRELSALGAGLSGQVRLGIVPTAAQFLLPQAARQLLAEAPAVSLRTVVGLVDGLRVQLREGALDLVVGTEGAPASDLVSERLAEDTIVVAANQHHPIFRGRPTLADLVAWPWALQQPGAPTRDWLDHTFDRAGLPRPRVQVESSMLLVLPALIAETGLLSFIARRHLQGPGALQGLREVPVPEATMRRHLVVIQRAESYLSPAAQRLVELLRRGDPGGAAQDDQSAMGAADAGDAAGAADPDA</sequence>
<gene>
    <name evidence="7" type="ORF">G3A44_20625</name>
</gene>
<name>A0A7C9TLK6_9BURK</name>
<dbReference type="RefSeq" id="WP_163459629.1">
    <property type="nucleotide sequence ID" value="NZ_JAAGOH010000040.1"/>
</dbReference>
<evidence type="ECO:0000259" key="6">
    <source>
        <dbReference type="PROSITE" id="PS50931"/>
    </source>
</evidence>
<keyword evidence="2" id="KW-0805">Transcription regulation</keyword>